<gene>
    <name evidence="1" type="ORF">CTRU02_211953</name>
</gene>
<evidence type="ECO:0000313" key="1">
    <source>
        <dbReference type="EMBL" id="KAL0932990.1"/>
    </source>
</evidence>
<proteinExistence type="predicted"/>
<sequence length="1189" mass="131622">MASEDPDDQRSSASGSSDTMVRDDAPFVLRTLLDEVPLSADGVPDSVKINCVDYLEHNLYVGTSASELLHFVQIPADPADRAGRPAFILASRLRPAFAESNNPRPGVQQILLLPKVGKACILCNSTVTFYSLPELSPVFGTTQVKNCNWVGGVDLNDPQDDSGDPSSGVFILLSLNRRIQVVKIGEVARAVKNIDVPGTTISVRRDSIACVADSRSYSLLDVDRQLRIPLMTISSLDDSQPAGEIGQAQDIAGSADGGILRSVSAVQNRPLLSAGDPHGHARSTSLGGILSGHRDQSPRGADDRVLQGSLVPTPSTSPRPAAEAQVPPPSSSDKPLPAAPGAQATLTKPTPVFLKPHIVSPTAEEFLLVTGTSPLEPGIGMFVNLDGDPTRPTIEFDRYPREVVVDGGLSDLASSKLVLADEEEGYVLASMTKDSGKGLRHGLEIQRWDSDGTEPQASKWWLEADSTVKGETAPLGIRALMGTDETHFEEIIDRLCQRKFSPFFGVEFETTMFSPRSADSRTASSLERVSKERELFDRDADSQEEDALPEGWEASRNAEEEDFARRLANANSRIAVWSGDHIWWAIRNPMLLRLEARLEAACEQDGVFNPAKLERHAIFTILNSFRGQDAKSELEFITFSYLRQRAGVLLLTSLLHVTEVPFSDPELKALEEVLVDSSLDPRVVLSLVPGLRNEIVESRRGIWIFGGVKRTTENYLESEYFQKGSHTISNLNTEVMEFLRRFLGAWRKKKGFGSVADESEVFRTVDAALLLVLLELDQKSPKGLAKRSSSVRSELYDVVDKGVDCFDRAAGLLETYHRLFVLSRLYQSRKMAGDVLTTWRRIIEGERDDGGELRDGEQRVREYLTKISSQALVREYGVWLASRNPKLGVQVFAEDKGKAPKFEPAQVVEILREEAPDAVKYYLEHLVFGKGHTDYVNDLIAYYLDVVITDLKSSQESREAFANTYTAYRALQAPKPTYRQFLTDNVPADDEVWHSRLRLLQLLGGAHHYDAAAIRERIATLPDELLVPETIILDGRERRHEDAIRLLVHKLGDYHTAVSYCLRGGSSIYTRPDGRRESTPTHEMQARLFRAVLGEFLAIEDVSDQIEQTGALLERFGGWFDVEDVLAVIPDEWSVDVVAGFLVTALRRITQERHETAVTKALSSAENLRVNHDLIVKVDEKGPSIEAPN</sequence>
<protein>
    <submittedName>
        <fullName evidence="1">TGFbeta receptor associated protein</fullName>
    </submittedName>
</protein>
<keyword evidence="1" id="KW-0675">Receptor</keyword>
<evidence type="ECO:0000313" key="2">
    <source>
        <dbReference type="Proteomes" id="UP000805649"/>
    </source>
</evidence>
<organism evidence="1 2">
    <name type="scientific">Colletotrichum truncatum</name>
    <name type="common">Anthracnose fungus</name>
    <name type="synonym">Colletotrichum capsici</name>
    <dbReference type="NCBI Taxonomy" id="5467"/>
    <lineage>
        <taxon>Eukaryota</taxon>
        <taxon>Fungi</taxon>
        <taxon>Dikarya</taxon>
        <taxon>Ascomycota</taxon>
        <taxon>Pezizomycotina</taxon>
        <taxon>Sordariomycetes</taxon>
        <taxon>Hypocreomycetidae</taxon>
        <taxon>Glomerellales</taxon>
        <taxon>Glomerellaceae</taxon>
        <taxon>Colletotrichum</taxon>
        <taxon>Colletotrichum truncatum species complex</taxon>
    </lineage>
</organism>
<dbReference type="Proteomes" id="UP000805649">
    <property type="component" value="Unassembled WGS sequence"/>
</dbReference>
<keyword evidence="2" id="KW-1185">Reference proteome</keyword>
<name>A0ACC3YM63_COLTU</name>
<dbReference type="EMBL" id="VUJX02000008">
    <property type="protein sequence ID" value="KAL0932990.1"/>
    <property type="molecule type" value="Genomic_DNA"/>
</dbReference>
<accession>A0ACC3YM63</accession>
<comment type="caution">
    <text evidence="1">The sequence shown here is derived from an EMBL/GenBank/DDBJ whole genome shotgun (WGS) entry which is preliminary data.</text>
</comment>
<reference evidence="1 2" key="1">
    <citation type="journal article" date="2020" name="Phytopathology">
        <title>Genome Sequence Resources of Colletotrichum truncatum, C. plurivorum, C. musicola, and C. sojae: Four Species Pathogenic to Soybean (Glycine max).</title>
        <authorList>
            <person name="Rogerio F."/>
            <person name="Boufleur T.R."/>
            <person name="Ciampi-Guillardi M."/>
            <person name="Sukno S.A."/>
            <person name="Thon M.R."/>
            <person name="Massola Junior N.S."/>
            <person name="Baroncelli R."/>
        </authorList>
    </citation>
    <scope>NUCLEOTIDE SEQUENCE [LARGE SCALE GENOMIC DNA]</scope>
    <source>
        <strain evidence="1 2">CMES1059</strain>
    </source>
</reference>